<dbReference type="Gene3D" id="1.10.10.10">
    <property type="entry name" value="Winged helix-like DNA-binding domain superfamily/Winged helix DNA-binding domain"/>
    <property type="match status" value="2"/>
</dbReference>
<dbReference type="Gene3D" id="1.10.601.10">
    <property type="entry name" value="RNA Polymerase Primary Sigma Factor"/>
    <property type="match status" value="1"/>
</dbReference>
<dbReference type="SUPFAM" id="SSF88659">
    <property type="entry name" value="Sigma3 and sigma4 domains of RNA polymerase sigma factors"/>
    <property type="match status" value="2"/>
</dbReference>
<evidence type="ECO:0000256" key="2">
    <source>
        <dbReference type="ARBA" id="ARBA00023082"/>
    </source>
</evidence>
<evidence type="ECO:0000313" key="6">
    <source>
        <dbReference type="EMBL" id="RZV37539.1"/>
    </source>
</evidence>
<evidence type="ECO:0000313" key="7">
    <source>
        <dbReference type="Proteomes" id="UP000322454"/>
    </source>
</evidence>
<dbReference type="GO" id="GO:0003677">
    <property type="term" value="F:DNA binding"/>
    <property type="evidence" value="ECO:0007669"/>
    <property type="project" value="UniProtKB-KW"/>
</dbReference>
<gene>
    <name evidence="6" type="ORF">EVJ48_08625</name>
</gene>
<name>A0A520X8L8_9DELT</name>
<dbReference type="PANTHER" id="PTHR30603">
    <property type="entry name" value="RNA POLYMERASE SIGMA FACTOR RPO"/>
    <property type="match status" value="1"/>
</dbReference>
<keyword evidence="3" id="KW-0238">DNA-binding</keyword>
<evidence type="ECO:0000256" key="1">
    <source>
        <dbReference type="ARBA" id="ARBA00023015"/>
    </source>
</evidence>
<dbReference type="InterPro" id="IPR007630">
    <property type="entry name" value="RNA_pol_sigma70_r4"/>
</dbReference>
<dbReference type="Pfam" id="PF04545">
    <property type="entry name" value="Sigma70_r4"/>
    <property type="match status" value="1"/>
</dbReference>
<dbReference type="AlphaFoldDB" id="A0A520X8L8"/>
<keyword evidence="1" id="KW-0805">Transcription regulation</keyword>
<dbReference type="InterPro" id="IPR013324">
    <property type="entry name" value="RNA_pol_sigma_r3/r4-like"/>
</dbReference>
<dbReference type="CDD" id="cd06171">
    <property type="entry name" value="Sigma70_r4"/>
    <property type="match status" value="1"/>
</dbReference>
<dbReference type="InterPro" id="IPR050239">
    <property type="entry name" value="Sigma-70_RNA_pol_init_factors"/>
</dbReference>
<evidence type="ECO:0000256" key="3">
    <source>
        <dbReference type="ARBA" id="ARBA00023125"/>
    </source>
</evidence>
<dbReference type="Pfam" id="PF00140">
    <property type="entry name" value="Sigma70_r1_2"/>
    <property type="match status" value="1"/>
</dbReference>
<dbReference type="PROSITE" id="PS00716">
    <property type="entry name" value="SIGMA70_2"/>
    <property type="match status" value="1"/>
</dbReference>
<dbReference type="Proteomes" id="UP000322454">
    <property type="component" value="Unassembled WGS sequence"/>
</dbReference>
<dbReference type="PRINTS" id="PR00046">
    <property type="entry name" value="SIGMA70FCT"/>
</dbReference>
<keyword evidence="2" id="KW-0731">Sigma factor</keyword>
<dbReference type="InterPro" id="IPR009042">
    <property type="entry name" value="RNA_pol_sigma70_r1_2"/>
</dbReference>
<dbReference type="InterPro" id="IPR013325">
    <property type="entry name" value="RNA_pol_sigma_r2"/>
</dbReference>
<feature type="domain" description="RNA polymerase sigma-70" evidence="5">
    <location>
        <begin position="283"/>
        <end position="309"/>
    </location>
</feature>
<sequence length="331" mass="37447">MKRKNPAKGAVSEKSLAVIDGAEVQNGYAEEYGRVSDNSLRSEENKISSQYLKYLKKYPLLTKEREYELAVKAGEGDADARDLMIKSNLGLVISVAKKFLGRGLSFEDLIMEGNLGLIKAVEKFKPKSGFRFSTYAIWWIRQTIERGILNSGRVVRLPIHISENVYKYSRAVKEITSEIQRTPNMGEVASRMGIKESKLEKIMSLVGNIYSLDAVYTGGEDEENQSNSFSNLIKADESQDSAFDELDKIETLNLLNGWLLRLSKQERSVVILRYGINYEKPRTLNEVGRIFGLTKERIRQIEVKALKKLRQMAEESGFEGGKPPAEEKEES</sequence>
<dbReference type="InterPro" id="IPR014284">
    <property type="entry name" value="RNA_pol_sigma-70_dom"/>
</dbReference>
<reference evidence="6 7" key="1">
    <citation type="submission" date="2019-01" db="EMBL/GenBank/DDBJ databases">
        <title>Insights into ecological role of a new deltaproteobacterial order Candidatus Sinidesulfobacterales (Sva0485) by metagenomics and metatranscriptomics.</title>
        <authorList>
            <person name="Tan S."/>
            <person name="Liu J."/>
            <person name="Fang Y."/>
            <person name="Hedlund B."/>
            <person name="Lian Z.-H."/>
            <person name="Huang L.-Y."/>
            <person name="Li J.-T."/>
            <person name="Huang L.-N."/>
            <person name="Li W.-J."/>
            <person name="Jiang H.-C."/>
            <person name="Dong H.-L."/>
            <person name="Shu W.-S."/>
        </authorList>
    </citation>
    <scope>NUCLEOTIDE SEQUENCE [LARGE SCALE GENOMIC DNA]</scope>
    <source>
        <strain evidence="6">AP4</strain>
    </source>
</reference>
<keyword evidence="4" id="KW-0804">Transcription</keyword>
<dbReference type="NCBIfam" id="TIGR02937">
    <property type="entry name" value="sigma70-ECF"/>
    <property type="match status" value="1"/>
</dbReference>
<dbReference type="PANTHER" id="PTHR30603:SF47">
    <property type="entry name" value="RNA POLYMERASE SIGMA FACTOR SIGD, CHLOROPLASTIC"/>
    <property type="match status" value="1"/>
</dbReference>
<dbReference type="InterPro" id="IPR000943">
    <property type="entry name" value="RNA_pol_sigma70"/>
</dbReference>
<accession>A0A520X8L8</accession>
<proteinExistence type="predicted"/>
<dbReference type="InterPro" id="IPR007627">
    <property type="entry name" value="RNA_pol_sigma70_r2"/>
</dbReference>
<dbReference type="GO" id="GO:0006352">
    <property type="term" value="P:DNA-templated transcription initiation"/>
    <property type="evidence" value="ECO:0007669"/>
    <property type="project" value="InterPro"/>
</dbReference>
<dbReference type="InterPro" id="IPR036388">
    <property type="entry name" value="WH-like_DNA-bd_sf"/>
</dbReference>
<evidence type="ECO:0000259" key="5">
    <source>
        <dbReference type="PROSITE" id="PS00716"/>
    </source>
</evidence>
<organism evidence="6 7">
    <name type="scientific">Candidatus Acidulodesulfobacterium acidiphilum</name>
    <dbReference type="NCBI Taxonomy" id="2597224"/>
    <lineage>
        <taxon>Bacteria</taxon>
        <taxon>Deltaproteobacteria</taxon>
        <taxon>Candidatus Acidulodesulfobacterales</taxon>
        <taxon>Candidatus Acidulodesulfobacterium</taxon>
    </lineage>
</organism>
<dbReference type="GO" id="GO:0016987">
    <property type="term" value="F:sigma factor activity"/>
    <property type="evidence" value="ECO:0007669"/>
    <property type="project" value="UniProtKB-KW"/>
</dbReference>
<dbReference type="Pfam" id="PF04542">
    <property type="entry name" value="Sigma70_r2"/>
    <property type="match status" value="1"/>
</dbReference>
<dbReference type="EMBL" id="SHMQ01000035">
    <property type="protein sequence ID" value="RZV37539.1"/>
    <property type="molecule type" value="Genomic_DNA"/>
</dbReference>
<dbReference type="Pfam" id="PF04539">
    <property type="entry name" value="Sigma70_r3"/>
    <property type="match status" value="1"/>
</dbReference>
<dbReference type="SUPFAM" id="SSF88946">
    <property type="entry name" value="Sigma2 domain of RNA polymerase sigma factors"/>
    <property type="match status" value="1"/>
</dbReference>
<evidence type="ECO:0000256" key="4">
    <source>
        <dbReference type="ARBA" id="ARBA00023163"/>
    </source>
</evidence>
<dbReference type="InterPro" id="IPR007624">
    <property type="entry name" value="RNA_pol_sigma70_r3"/>
</dbReference>
<protein>
    <submittedName>
        <fullName evidence="6">Sigma-70 family RNA polymerase sigma factor</fullName>
    </submittedName>
</protein>
<comment type="caution">
    <text evidence="6">The sequence shown here is derived from an EMBL/GenBank/DDBJ whole genome shotgun (WGS) entry which is preliminary data.</text>
</comment>